<feature type="transmembrane region" description="Helical" evidence="5">
    <location>
        <begin position="145"/>
        <end position="166"/>
    </location>
</feature>
<evidence type="ECO:0000256" key="1">
    <source>
        <dbReference type="ARBA" id="ARBA00004651"/>
    </source>
</evidence>
<gene>
    <name evidence="7" type="ORF">GA0111570_11163</name>
</gene>
<keyword evidence="8" id="KW-1185">Reference proteome</keyword>
<keyword evidence="2 5" id="KW-0812">Transmembrane</keyword>
<dbReference type="Gene3D" id="1.20.1720.10">
    <property type="entry name" value="Multidrug resistance protein D"/>
    <property type="match status" value="1"/>
</dbReference>
<evidence type="ECO:0000256" key="4">
    <source>
        <dbReference type="ARBA" id="ARBA00023136"/>
    </source>
</evidence>
<feature type="transmembrane region" description="Helical" evidence="5">
    <location>
        <begin position="31"/>
        <end position="51"/>
    </location>
</feature>
<evidence type="ECO:0000259" key="6">
    <source>
        <dbReference type="PROSITE" id="PS50850"/>
    </source>
</evidence>
<evidence type="ECO:0000256" key="2">
    <source>
        <dbReference type="ARBA" id="ARBA00022692"/>
    </source>
</evidence>
<dbReference type="AlphaFoldDB" id="A0A1G6HL99"/>
<dbReference type="STRING" id="1577474.GA0111570_11163"/>
<feature type="domain" description="Major facilitator superfamily (MFS) profile" evidence="6">
    <location>
        <begin position="1"/>
        <end position="262"/>
    </location>
</feature>
<dbReference type="EMBL" id="FMYF01000011">
    <property type="protein sequence ID" value="SDB95029.1"/>
    <property type="molecule type" value="Genomic_DNA"/>
</dbReference>
<feature type="transmembrane region" description="Helical" evidence="5">
    <location>
        <begin position="111"/>
        <end position="133"/>
    </location>
</feature>
<dbReference type="InterPro" id="IPR011701">
    <property type="entry name" value="MFS"/>
</dbReference>
<feature type="transmembrane region" description="Helical" evidence="5">
    <location>
        <begin position="80"/>
        <end position="99"/>
    </location>
</feature>
<feature type="transmembrane region" description="Helical" evidence="5">
    <location>
        <begin position="235"/>
        <end position="256"/>
    </location>
</feature>
<comment type="subcellular location">
    <subcellularLocation>
        <location evidence="1">Cell membrane</location>
        <topology evidence="1">Multi-pass membrane protein</topology>
    </subcellularLocation>
</comment>
<dbReference type="PROSITE" id="PS50850">
    <property type="entry name" value="MFS"/>
    <property type="match status" value="1"/>
</dbReference>
<dbReference type="GO" id="GO:0005886">
    <property type="term" value="C:plasma membrane"/>
    <property type="evidence" value="ECO:0007669"/>
    <property type="project" value="UniProtKB-SubCell"/>
</dbReference>
<dbReference type="SUPFAM" id="SSF103473">
    <property type="entry name" value="MFS general substrate transporter"/>
    <property type="match status" value="1"/>
</dbReference>
<accession>A0A1G6HL99</accession>
<evidence type="ECO:0000313" key="7">
    <source>
        <dbReference type="EMBL" id="SDB95029.1"/>
    </source>
</evidence>
<name>A0A1G6HL99_9ACTN</name>
<dbReference type="Pfam" id="PF07690">
    <property type="entry name" value="MFS_1"/>
    <property type="match status" value="1"/>
</dbReference>
<feature type="transmembrane region" description="Helical" evidence="5">
    <location>
        <begin position="172"/>
        <end position="191"/>
    </location>
</feature>
<dbReference type="Proteomes" id="UP000199086">
    <property type="component" value="Unassembled WGS sequence"/>
</dbReference>
<feature type="transmembrane region" description="Helical" evidence="5">
    <location>
        <begin position="7"/>
        <end position="25"/>
    </location>
</feature>
<proteinExistence type="predicted"/>
<dbReference type="GO" id="GO:0022857">
    <property type="term" value="F:transmembrane transporter activity"/>
    <property type="evidence" value="ECO:0007669"/>
    <property type="project" value="InterPro"/>
</dbReference>
<sequence length="273" mass="27865">MSVLQAIGGLAPMIAPVVGALVITVGSWRDIFWTLAGFGALMVLTAVWFVPETLPPERRHRGGVLQSLAGMGQLVRIPPFVGYALTATFSGFTMMAYIANSSYVLQVMKGIPPIAFSLFFASTALAQVVVSVVNARLIGRFRPHAMITVGLIASAVAVIALTLGVLVWDTPLVLTCLGFLVLMASQGLVFGNSGALASMQATHIAGSAAAVQGVASALAMAAAAPLASSGGGDSAVPMIAVMLAGSAISAASFVFLTRPTGHREVEPGAREGA</sequence>
<keyword evidence="4 5" id="KW-0472">Membrane</keyword>
<dbReference type="InterPro" id="IPR020846">
    <property type="entry name" value="MFS_dom"/>
</dbReference>
<dbReference type="InterPro" id="IPR036259">
    <property type="entry name" value="MFS_trans_sf"/>
</dbReference>
<feature type="transmembrane region" description="Helical" evidence="5">
    <location>
        <begin position="203"/>
        <end position="223"/>
    </location>
</feature>
<keyword evidence="3 5" id="KW-1133">Transmembrane helix</keyword>
<evidence type="ECO:0000256" key="5">
    <source>
        <dbReference type="SAM" id="Phobius"/>
    </source>
</evidence>
<protein>
    <submittedName>
        <fullName evidence="7">MFS transporter, DHA1 family, bicyclomycin/chloramphenicol resistance protein</fullName>
    </submittedName>
</protein>
<organism evidence="7 8">
    <name type="scientific">Raineyella antarctica</name>
    <dbReference type="NCBI Taxonomy" id="1577474"/>
    <lineage>
        <taxon>Bacteria</taxon>
        <taxon>Bacillati</taxon>
        <taxon>Actinomycetota</taxon>
        <taxon>Actinomycetes</taxon>
        <taxon>Propionibacteriales</taxon>
        <taxon>Propionibacteriaceae</taxon>
        <taxon>Raineyella</taxon>
    </lineage>
</organism>
<evidence type="ECO:0000256" key="3">
    <source>
        <dbReference type="ARBA" id="ARBA00022989"/>
    </source>
</evidence>
<reference evidence="7 8" key="1">
    <citation type="submission" date="2016-06" db="EMBL/GenBank/DDBJ databases">
        <authorList>
            <person name="Olsen C.W."/>
            <person name="Carey S."/>
            <person name="Hinshaw L."/>
            <person name="Karasin A.I."/>
        </authorList>
    </citation>
    <scope>NUCLEOTIDE SEQUENCE [LARGE SCALE GENOMIC DNA]</scope>
    <source>
        <strain evidence="7 8">LZ-22</strain>
    </source>
</reference>
<evidence type="ECO:0000313" key="8">
    <source>
        <dbReference type="Proteomes" id="UP000199086"/>
    </source>
</evidence>